<organism evidence="5 6">
    <name type="scientific">Rhodococcus olei</name>
    <dbReference type="NCBI Taxonomy" id="2161675"/>
    <lineage>
        <taxon>Bacteria</taxon>
        <taxon>Bacillati</taxon>
        <taxon>Actinomycetota</taxon>
        <taxon>Actinomycetes</taxon>
        <taxon>Mycobacteriales</taxon>
        <taxon>Nocardiaceae</taxon>
        <taxon>Rhodococcus</taxon>
    </lineage>
</organism>
<dbReference type="InterPro" id="IPR016032">
    <property type="entry name" value="Sig_transdc_resp-reg_C-effctor"/>
</dbReference>
<dbReference type="SMART" id="SM00421">
    <property type="entry name" value="HTH_LUXR"/>
    <property type="match status" value="1"/>
</dbReference>
<evidence type="ECO:0000313" key="6">
    <source>
        <dbReference type="Proteomes" id="UP001501183"/>
    </source>
</evidence>
<keyword evidence="1" id="KW-0805">Transcription regulation</keyword>
<reference evidence="6" key="1">
    <citation type="journal article" date="2019" name="Int. J. Syst. Evol. Microbiol.">
        <title>The Global Catalogue of Microorganisms (GCM) 10K type strain sequencing project: providing services to taxonomists for standard genome sequencing and annotation.</title>
        <authorList>
            <consortium name="The Broad Institute Genomics Platform"/>
            <consortium name="The Broad Institute Genome Sequencing Center for Infectious Disease"/>
            <person name="Wu L."/>
            <person name="Ma J."/>
        </authorList>
    </citation>
    <scope>NUCLEOTIDE SEQUENCE [LARGE SCALE GENOMIC DNA]</scope>
    <source>
        <strain evidence="6">JCM 32206</strain>
    </source>
</reference>
<evidence type="ECO:0000259" key="4">
    <source>
        <dbReference type="PROSITE" id="PS50043"/>
    </source>
</evidence>
<protein>
    <recommendedName>
        <fullName evidence="4">HTH luxR-type domain-containing protein</fullName>
    </recommendedName>
</protein>
<feature type="domain" description="HTH luxR-type" evidence="4">
    <location>
        <begin position="60"/>
        <end position="125"/>
    </location>
</feature>
<dbReference type="SUPFAM" id="SSF46894">
    <property type="entry name" value="C-terminal effector domain of the bipartite response regulators"/>
    <property type="match status" value="1"/>
</dbReference>
<name>A0ABP8NVR4_9NOCA</name>
<dbReference type="Gene3D" id="1.10.10.10">
    <property type="entry name" value="Winged helix-like DNA-binding domain superfamily/Winged helix DNA-binding domain"/>
    <property type="match status" value="1"/>
</dbReference>
<dbReference type="PROSITE" id="PS50043">
    <property type="entry name" value="HTH_LUXR_2"/>
    <property type="match status" value="1"/>
</dbReference>
<keyword evidence="3" id="KW-0804">Transcription</keyword>
<evidence type="ECO:0000313" key="5">
    <source>
        <dbReference type="EMBL" id="GAA4471857.1"/>
    </source>
</evidence>
<accession>A0ABP8NVR4</accession>
<sequence>MGTAVLPFMAGWASESVSRALDELGPHKSDVCRGEGAERIRSDRDGCVREILDELEAPAGSSPKPLLTRRERQVAELVPRGRTNRQIARALGIAEKTVEVHVHRIMGKLGASSRAEVAAWCIAQRAHCGAGK</sequence>
<dbReference type="RefSeq" id="WP_345341415.1">
    <property type="nucleotide sequence ID" value="NZ_BAABFB010000010.1"/>
</dbReference>
<dbReference type="Proteomes" id="UP001501183">
    <property type="component" value="Unassembled WGS sequence"/>
</dbReference>
<dbReference type="PROSITE" id="PS00622">
    <property type="entry name" value="HTH_LUXR_1"/>
    <property type="match status" value="1"/>
</dbReference>
<dbReference type="PANTHER" id="PTHR44688:SF16">
    <property type="entry name" value="DNA-BINDING TRANSCRIPTIONAL ACTIVATOR DEVR_DOSR"/>
    <property type="match status" value="1"/>
</dbReference>
<dbReference type="EMBL" id="BAABFB010000010">
    <property type="protein sequence ID" value="GAA4471857.1"/>
    <property type="molecule type" value="Genomic_DNA"/>
</dbReference>
<keyword evidence="2" id="KW-0238">DNA-binding</keyword>
<dbReference type="PANTHER" id="PTHR44688">
    <property type="entry name" value="DNA-BINDING TRANSCRIPTIONAL ACTIVATOR DEVR_DOSR"/>
    <property type="match status" value="1"/>
</dbReference>
<evidence type="ECO:0000256" key="2">
    <source>
        <dbReference type="ARBA" id="ARBA00023125"/>
    </source>
</evidence>
<keyword evidence="6" id="KW-1185">Reference proteome</keyword>
<evidence type="ECO:0000256" key="3">
    <source>
        <dbReference type="ARBA" id="ARBA00023163"/>
    </source>
</evidence>
<dbReference type="CDD" id="cd06170">
    <property type="entry name" value="LuxR_C_like"/>
    <property type="match status" value="1"/>
</dbReference>
<dbReference type="PRINTS" id="PR00038">
    <property type="entry name" value="HTHLUXR"/>
</dbReference>
<gene>
    <name evidence="5" type="ORF">GCM10023094_03250</name>
</gene>
<dbReference type="InterPro" id="IPR000792">
    <property type="entry name" value="Tscrpt_reg_LuxR_C"/>
</dbReference>
<proteinExistence type="predicted"/>
<dbReference type="InterPro" id="IPR036388">
    <property type="entry name" value="WH-like_DNA-bd_sf"/>
</dbReference>
<comment type="caution">
    <text evidence="5">The sequence shown here is derived from an EMBL/GenBank/DDBJ whole genome shotgun (WGS) entry which is preliminary data.</text>
</comment>
<dbReference type="Pfam" id="PF00196">
    <property type="entry name" value="GerE"/>
    <property type="match status" value="1"/>
</dbReference>
<evidence type="ECO:0000256" key="1">
    <source>
        <dbReference type="ARBA" id="ARBA00023015"/>
    </source>
</evidence>